<dbReference type="Gene3D" id="1.25.40.10">
    <property type="entry name" value="Tetratricopeptide repeat domain"/>
    <property type="match status" value="1"/>
</dbReference>
<protein>
    <submittedName>
        <fullName evidence="3">Uncharacterized protein</fullName>
    </submittedName>
</protein>
<evidence type="ECO:0000313" key="3">
    <source>
        <dbReference type="EMBL" id="CAE7598198.1"/>
    </source>
</evidence>
<organism evidence="3 4">
    <name type="scientific">Symbiodinium natans</name>
    <dbReference type="NCBI Taxonomy" id="878477"/>
    <lineage>
        <taxon>Eukaryota</taxon>
        <taxon>Sar</taxon>
        <taxon>Alveolata</taxon>
        <taxon>Dinophyceae</taxon>
        <taxon>Suessiales</taxon>
        <taxon>Symbiodiniaceae</taxon>
        <taxon>Symbiodinium</taxon>
    </lineage>
</organism>
<gene>
    <name evidence="3" type="ORF">SNAT2548_LOCUS34033</name>
</gene>
<dbReference type="InterPro" id="IPR019734">
    <property type="entry name" value="TPR_rpt"/>
</dbReference>
<proteinExistence type="predicted"/>
<dbReference type="SUPFAM" id="SSF48452">
    <property type="entry name" value="TPR-like"/>
    <property type="match status" value="1"/>
</dbReference>
<dbReference type="OrthoDB" id="629492at2759"/>
<dbReference type="PROSITE" id="PS50005">
    <property type="entry name" value="TPR"/>
    <property type="match status" value="1"/>
</dbReference>
<accession>A0A812V5H9</accession>
<dbReference type="Proteomes" id="UP000604046">
    <property type="component" value="Unassembled WGS sequence"/>
</dbReference>
<reference evidence="3" key="1">
    <citation type="submission" date="2021-02" db="EMBL/GenBank/DDBJ databases">
        <authorList>
            <person name="Dougan E. K."/>
            <person name="Rhodes N."/>
            <person name="Thang M."/>
            <person name="Chan C."/>
        </authorList>
    </citation>
    <scope>NUCLEOTIDE SEQUENCE</scope>
</reference>
<feature type="repeat" description="TPR" evidence="1">
    <location>
        <begin position="21"/>
        <end position="54"/>
    </location>
</feature>
<name>A0A812V5H9_9DINO</name>
<dbReference type="InterPro" id="IPR011990">
    <property type="entry name" value="TPR-like_helical_dom_sf"/>
</dbReference>
<dbReference type="EMBL" id="CAJNDS010002790">
    <property type="protein sequence ID" value="CAE7598198.1"/>
    <property type="molecule type" value="Genomic_DNA"/>
</dbReference>
<dbReference type="SMART" id="SM00028">
    <property type="entry name" value="TPR"/>
    <property type="match status" value="1"/>
</dbReference>
<comment type="caution">
    <text evidence="3">The sequence shown here is derived from an EMBL/GenBank/DDBJ whole genome shotgun (WGS) entry which is preliminary data.</text>
</comment>
<evidence type="ECO:0000313" key="4">
    <source>
        <dbReference type="Proteomes" id="UP000604046"/>
    </source>
</evidence>
<keyword evidence="1" id="KW-0802">TPR repeat</keyword>
<dbReference type="AlphaFoldDB" id="A0A812V5H9"/>
<feature type="region of interest" description="Disordered" evidence="2">
    <location>
        <begin position="92"/>
        <end position="127"/>
    </location>
</feature>
<evidence type="ECO:0000256" key="1">
    <source>
        <dbReference type="PROSITE-ProRule" id="PRU00339"/>
    </source>
</evidence>
<sequence length="127" mass="14336">MAQVAGALRCASQSDELPWMAKAYFRRGLAKEKLKYLTDAIADFEAAAELEPTDATIAKQLHAARARKHKAELKPTQMFAGILQRERAEREREEAAADLAARKQRREERLQREAALREADKATEVDT</sequence>
<feature type="compositionally biased region" description="Basic and acidic residues" evidence="2">
    <location>
        <begin position="105"/>
        <end position="127"/>
    </location>
</feature>
<evidence type="ECO:0000256" key="2">
    <source>
        <dbReference type="SAM" id="MobiDB-lite"/>
    </source>
</evidence>
<keyword evidence="4" id="KW-1185">Reference proteome</keyword>